<protein>
    <recommendedName>
        <fullName evidence="2">HTH cro/C1-type domain-containing protein</fullName>
    </recommendedName>
</protein>
<dbReference type="SUPFAM" id="SSF47413">
    <property type="entry name" value="lambda repressor-like DNA-binding domains"/>
    <property type="match status" value="1"/>
</dbReference>
<organism evidence="3 4">
    <name type="scientific">Candidatus Thalassarchaeum betae</name>
    <dbReference type="NCBI Taxonomy" id="2599289"/>
    <lineage>
        <taxon>Archaea</taxon>
        <taxon>Methanobacteriati</taxon>
        <taxon>Thermoplasmatota</taxon>
        <taxon>Candidatus Poseidoniia</taxon>
        <taxon>Candidatus Poseidoniales</taxon>
        <taxon>Candidatus Thalassarchaeaceae</taxon>
        <taxon>Candidatus Thalassarchaeum</taxon>
    </lineage>
</organism>
<dbReference type="Proteomes" id="UP000248161">
    <property type="component" value="Unassembled WGS sequence"/>
</dbReference>
<feature type="region of interest" description="Disordered" evidence="1">
    <location>
        <begin position="47"/>
        <end position="68"/>
    </location>
</feature>
<dbReference type="CDD" id="cd00093">
    <property type="entry name" value="HTH_XRE"/>
    <property type="match status" value="1"/>
</dbReference>
<dbReference type="InterPro" id="IPR010982">
    <property type="entry name" value="Lambda_DNA-bd_dom_sf"/>
</dbReference>
<gene>
    <name evidence="3" type="ORF">CXX69_02220</name>
</gene>
<comment type="caution">
    <text evidence="3">The sequence shown here is derived from an EMBL/GenBank/DDBJ whole genome shotgun (WGS) entry which is preliminary data.</text>
</comment>
<accession>A0A2V3HS50</accession>
<dbReference type="InterPro" id="IPR001387">
    <property type="entry name" value="Cro/C1-type_HTH"/>
</dbReference>
<dbReference type="GO" id="GO:0003677">
    <property type="term" value="F:DNA binding"/>
    <property type="evidence" value="ECO:0007669"/>
    <property type="project" value="InterPro"/>
</dbReference>
<evidence type="ECO:0000313" key="4">
    <source>
        <dbReference type="Proteomes" id="UP000248161"/>
    </source>
</evidence>
<dbReference type="AlphaFoldDB" id="A0A2V3HS50"/>
<dbReference type="EMBL" id="PSPG01000004">
    <property type="protein sequence ID" value="PXF21943.1"/>
    <property type="molecule type" value="Genomic_DNA"/>
</dbReference>
<proteinExistence type="predicted"/>
<name>A0A2V3HS50_9ARCH</name>
<dbReference type="PROSITE" id="PS50943">
    <property type="entry name" value="HTH_CROC1"/>
    <property type="match status" value="1"/>
</dbReference>
<dbReference type="SMART" id="SM00530">
    <property type="entry name" value="HTH_XRE"/>
    <property type="match status" value="1"/>
</dbReference>
<dbReference type="Pfam" id="PF01381">
    <property type="entry name" value="HTH_3"/>
    <property type="match status" value="1"/>
</dbReference>
<sequence length="171" mass="19199">MGTCELCGTDNVSTRQAIVSKVNVDACNRCIERMDLSLYESPYKKSRVTPTGGGWTSTPRRPPTRGDIMRSESKELMPDFHVRIREARDSRGWDQKQFAMHMNERLNAVQKVENGSRPTDALLTKIEKMLDIELFGKPRGKYDTAVSRGPSRNVTIADALDEFLSGEGSDD</sequence>
<evidence type="ECO:0000259" key="2">
    <source>
        <dbReference type="PROSITE" id="PS50943"/>
    </source>
</evidence>
<evidence type="ECO:0000256" key="1">
    <source>
        <dbReference type="SAM" id="MobiDB-lite"/>
    </source>
</evidence>
<feature type="domain" description="HTH cro/C1-type" evidence="2">
    <location>
        <begin position="84"/>
        <end position="134"/>
    </location>
</feature>
<reference evidence="3 4" key="1">
    <citation type="journal article" date="2015" name="Nat. Commun.">
        <title>Genomic and transcriptomic evidence for scavenging of diverse organic compounds by widespread deep-sea archaea.</title>
        <authorList>
            <person name="Li M."/>
            <person name="Baker B.J."/>
            <person name="Anantharaman K."/>
            <person name="Jain S."/>
            <person name="Breier J.A."/>
            <person name="Dick G.J."/>
        </authorList>
    </citation>
    <scope>NUCLEOTIDE SEQUENCE [LARGE SCALE GENOMIC DNA]</scope>
    <source>
        <strain evidence="3">Cayman_51_deep</strain>
    </source>
</reference>
<evidence type="ECO:0000313" key="3">
    <source>
        <dbReference type="EMBL" id="PXF21943.1"/>
    </source>
</evidence>
<dbReference type="Gene3D" id="1.10.260.40">
    <property type="entry name" value="lambda repressor-like DNA-binding domains"/>
    <property type="match status" value="1"/>
</dbReference>